<dbReference type="GO" id="GO:0019288">
    <property type="term" value="P:isopentenyl diphosphate biosynthetic process, methylerythritol 4-phosphate pathway"/>
    <property type="evidence" value="ECO:0007669"/>
    <property type="project" value="UniProtKB-UniRule"/>
</dbReference>
<proteinExistence type="inferred from homology"/>
<evidence type="ECO:0000256" key="3">
    <source>
        <dbReference type="ARBA" id="ARBA00012579"/>
    </source>
</evidence>
<dbReference type="GO" id="GO:0046872">
    <property type="term" value="F:metal ion binding"/>
    <property type="evidence" value="ECO:0007669"/>
    <property type="project" value="UniProtKB-KW"/>
</dbReference>
<dbReference type="EMBL" id="MWAK01000100">
    <property type="protein sequence ID" value="OPZ92430.1"/>
    <property type="molecule type" value="Genomic_DNA"/>
</dbReference>
<protein>
    <recommendedName>
        <fullName evidence="3 7">2-C-methyl-D-erythritol 2,4-cyclodiphosphate synthase</fullName>
        <shortName evidence="7">MECDP-synthase</shortName>
        <shortName evidence="7">MECPP-synthase</shortName>
        <shortName evidence="7">MECPS</shortName>
        <ecNumber evidence="3 7">4.6.1.12</ecNumber>
    </recommendedName>
</protein>
<dbReference type="CDD" id="cd00554">
    <property type="entry name" value="MECDP_synthase"/>
    <property type="match status" value="1"/>
</dbReference>
<dbReference type="HAMAP" id="MF_00107">
    <property type="entry name" value="IspF"/>
    <property type="match status" value="1"/>
</dbReference>
<comment type="pathway">
    <text evidence="2 7">Isoprenoid biosynthesis; isopentenyl diphosphate biosynthesis via DXP pathway; isopentenyl diphosphate from 1-deoxy-D-xylulose 5-phosphate: step 4/6.</text>
</comment>
<dbReference type="Proteomes" id="UP000485484">
    <property type="component" value="Unassembled WGS sequence"/>
</dbReference>
<feature type="binding site" evidence="7">
    <location>
        <position position="11"/>
    </location>
    <ligand>
        <name>a divalent metal cation</name>
        <dbReference type="ChEBI" id="CHEBI:60240"/>
    </ligand>
</feature>
<feature type="site" description="Transition state stabilizer" evidence="7">
    <location>
        <position position="134"/>
    </location>
</feature>
<reference evidence="10" key="1">
    <citation type="submission" date="2017-02" db="EMBL/GenBank/DDBJ databases">
        <title>Delving into the versatile metabolic prowess of the omnipresent phylum Bacteroidetes.</title>
        <authorList>
            <person name="Nobu M.K."/>
            <person name="Mei R."/>
            <person name="Narihiro T."/>
            <person name="Kuroda K."/>
            <person name="Liu W.-T."/>
        </authorList>
    </citation>
    <scope>NUCLEOTIDE SEQUENCE</scope>
    <source>
        <strain evidence="10">ADurb.Bin417</strain>
    </source>
</reference>
<comment type="caution">
    <text evidence="10">The sequence shown here is derived from an EMBL/GenBank/DDBJ whole genome shotgun (WGS) entry which is preliminary data.</text>
</comment>
<dbReference type="InterPro" id="IPR003526">
    <property type="entry name" value="MECDP_synthase"/>
</dbReference>
<comment type="subunit">
    <text evidence="7">Homotrimer.</text>
</comment>
<feature type="binding site" evidence="7">
    <location>
        <begin position="62"/>
        <end position="66"/>
    </location>
    <ligand>
        <name>4-CDP-2-C-methyl-D-erythritol 2-phosphate</name>
        <dbReference type="ChEBI" id="CHEBI:57919"/>
    </ligand>
</feature>
<dbReference type="EC" id="4.6.1.12" evidence="3 7"/>
<evidence type="ECO:0000256" key="2">
    <source>
        <dbReference type="ARBA" id="ARBA00004709"/>
    </source>
</evidence>
<feature type="site" description="Transition state stabilizer" evidence="7">
    <location>
        <position position="35"/>
    </location>
</feature>
<evidence type="ECO:0000313" key="10">
    <source>
        <dbReference type="EMBL" id="OPZ92430.1"/>
    </source>
</evidence>
<keyword evidence="5 7" id="KW-0414">Isoprene biosynthesis</keyword>
<evidence type="ECO:0000256" key="8">
    <source>
        <dbReference type="RuleBase" id="RU004395"/>
    </source>
</evidence>
<feature type="binding site" evidence="7">
    <location>
        <begin position="57"/>
        <end position="59"/>
    </location>
    <ligand>
        <name>4-CDP-2-C-methyl-D-erythritol 2-phosphate</name>
        <dbReference type="ChEBI" id="CHEBI:57919"/>
    </ligand>
</feature>
<dbReference type="PROSITE" id="PS01350">
    <property type="entry name" value="ISPF"/>
    <property type="match status" value="1"/>
</dbReference>
<feature type="binding site" evidence="7">
    <location>
        <begin position="9"/>
        <end position="11"/>
    </location>
    <ligand>
        <name>4-CDP-2-C-methyl-D-erythritol 2-phosphate</name>
        <dbReference type="ChEBI" id="CHEBI:57919"/>
    </ligand>
</feature>
<keyword evidence="6 7" id="KW-0456">Lyase</keyword>
<evidence type="ECO:0000259" key="9">
    <source>
        <dbReference type="Pfam" id="PF02542"/>
    </source>
</evidence>
<organism evidence="10">
    <name type="scientific">candidate division TA06 bacterium ADurb.Bin417</name>
    <dbReference type="NCBI Taxonomy" id="1852828"/>
    <lineage>
        <taxon>Bacteria</taxon>
        <taxon>Bacteria division TA06</taxon>
    </lineage>
</organism>
<dbReference type="SUPFAM" id="SSF69765">
    <property type="entry name" value="IpsF-like"/>
    <property type="match status" value="1"/>
</dbReference>
<comment type="cofactor">
    <cofactor evidence="7">
        <name>a divalent metal cation</name>
        <dbReference type="ChEBI" id="CHEBI:60240"/>
    </cofactor>
    <text evidence="7">Binds 1 divalent metal cation per subunit.</text>
</comment>
<comment type="similarity">
    <text evidence="7 8">Belongs to the IspF family.</text>
</comment>
<feature type="domain" description="2-C-methyl-D-erythritol 2,4-cyclodiphosphate synthase" evidence="9">
    <location>
        <begin position="2"/>
        <end position="155"/>
    </location>
</feature>
<evidence type="ECO:0000256" key="1">
    <source>
        <dbReference type="ARBA" id="ARBA00000200"/>
    </source>
</evidence>
<dbReference type="GO" id="GO:0016114">
    <property type="term" value="P:terpenoid biosynthetic process"/>
    <property type="evidence" value="ECO:0007669"/>
    <property type="project" value="InterPro"/>
</dbReference>
<feature type="binding site" evidence="7">
    <location>
        <position position="43"/>
    </location>
    <ligand>
        <name>a divalent metal cation</name>
        <dbReference type="ChEBI" id="CHEBI:60240"/>
    </ligand>
</feature>
<dbReference type="Pfam" id="PF02542">
    <property type="entry name" value="YgbB"/>
    <property type="match status" value="1"/>
</dbReference>
<comment type="function">
    <text evidence="7">Involved in the biosynthesis of isopentenyl diphosphate (IPP) and dimethylallyl diphosphate (DMAPP), two major building blocks of isoprenoid compounds. Catalyzes the conversion of 4-diphosphocytidyl-2-C-methyl-D-erythritol 2-phosphate (CDP-ME2P) to 2-C-methyl-D-erythritol 2,4-cyclodiphosphate (ME-CPP) with a corresponding release of cytidine 5-monophosphate (CMP).</text>
</comment>
<dbReference type="InterPro" id="IPR020555">
    <property type="entry name" value="MECDP_synthase_CS"/>
</dbReference>
<evidence type="ECO:0000256" key="4">
    <source>
        <dbReference type="ARBA" id="ARBA00022723"/>
    </source>
</evidence>
<comment type="catalytic activity">
    <reaction evidence="1 7 8">
        <text>4-CDP-2-C-methyl-D-erythritol 2-phosphate = 2-C-methyl-D-erythritol 2,4-cyclic diphosphate + CMP</text>
        <dbReference type="Rhea" id="RHEA:23864"/>
        <dbReference type="ChEBI" id="CHEBI:57919"/>
        <dbReference type="ChEBI" id="CHEBI:58483"/>
        <dbReference type="ChEBI" id="CHEBI:60377"/>
        <dbReference type="EC" id="4.6.1.12"/>
    </reaction>
</comment>
<name>A0A1V5MHN6_UNCT6</name>
<accession>A0A1V5MHN6</accession>
<dbReference type="InterPro" id="IPR036571">
    <property type="entry name" value="MECDP_synthase_sf"/>
</dbReference>
<feature type="binding site" evidence="7">
    <location>
        <begin position="35"/>
        <end position="36"/>
    </location>
    <ligand>
        <name>4-CDP-2-C-methyl-D-erythritol 2-phosphate</name>
        <dbReference type="ChEBI" id="CHEBI:57919"/>
    </ligand>
</feature>
<evidence type="ECO:0000256" key="6">
    <source>
        <dbReference type="ARBA" id="ARBA00023239"/>
    </source>
</evidence>
<feature type="binding site" evidence="7">
    <location>
        <position position="9"/>
    </location>
    <ligand>
        <name>a divalent metal cation</name>
        <dbReference type="ChEBI" id="CHEBI:60240"/>
    </ligand>
</feature>
<dbReference type="PANTHER" id="PTHR43181">
    <property type="entry name" value="2-C-METHYL-D-ERYTHRITOL 2,4-CYCLODIPHOSPHATE SYNTHASE, CHLOROPLASTIC"/>
    <property type="match status" value="1"/>
</dbReference>
<evidence type="ECO:0000256" key="7">
    <source>
        <dbReference type="HAMAP-Rule" id="MF_00107"/>
    </source>
</evidence>
<gene>
    <name evidence="7 10" type="primary">ispF</name>
    <name evidence="10" type="ORF">BWY73_00810</name>
</gene>
<sequence>MVRVGLGFDIHPLVPGRPFRLAGIRIEYERGPLGHSDGDALSHAVGDAILGAGGCGDLGDWFPDNDPRWRGLPGPDLLGLIRDLVAEKGFRPIQVDSILVMEKPRLAPFREAVRGGLAGALGLETAAVNVKFRTAEGFGPVGQGEALAAYAVVLVTDNDKEKTG</sequence>
<evidence type="ECO:0000256" key="5">
    <source>
        <dbReference type="ARBA" id="ARBA00023229"/>
    </source>
</evidence>
<dbReference type="UniPathway" id="UPA00056">
    <property type="reaction ID" value="UER00095"/>
</dbReference>
<keyword evidence="4 7" id="KW-0479">Metal-binding</keyword>
<comment type="caution">
    <text evidence="7">Lacks conserved residue(s) required for the propagation of feature annotation.</text>
</comment>
<dbReference type="GO" id="GO:0008685">
    <property type="term" value="F:2-C-methyl-D-erythritol 2,4-cyclodiphosphate synthase activity"/>
    <property type="evidence" value="ECO:0007669"/>
    <property type="project" value="UniProtKB-UniRule"/>
</dbReference>
<dbReference type="AlphaFoldDB" id="A0A1V5MHN6"/>
<dbReference type="Gene3D" id="3.30.1330.50">
    <property type="entry name" value="2-C-methyl-D-erythritol 2,4-cyclodiphosphate synthase"/>
    <property type="match status" value="1"/>
</dbReference>
<dbReference type="NCBIfam" id="TIGR00151">
    <property type="entry name" value="ispF"/>
    <property type="match status" value="1"/>
</dbReference>
<dbReference type="PANTHER" id="PTHR43181:SF1">
    <property type="entry name" value="2-C-METHYL-D-ERYTHRITOL 2,4-CYCLODIPHOSPHATE SYNTHASE, CHLOROPLASTIC"/>
    <property type="match status" value="1"/>
</dbReference>